<sequence length="1058" mass="115407">MDGQQYHANGMSNNNQQYSSLPGISPGIAPHQLQHNNGLPAHTLPPLQNPQHATMSMYGGSAPHTPRTPATPGTPGSASTMGTFPQIGGPSRGGGGGYQMMPGNTYQQQNQQYRTSDPIMSQSSSTAMSQPQNIAPAPAQHRMPQQLRPMPPNGMQQHQQQHHHQQQQHMQAMQSPYGPGMMMQEMEPPTHVVGSQGRRGILPSAPGRPPPVAAGTGSTKNAMIPAKDADGKFPCPHCTKTYLHAKHLKRHLLRHTGDRPYMCVLCRDTFSRSDILKRHFQKCSIRRGNPTGASHLSHAQAHLKKPQAGHKPTGSMGAEGDMMGVNGLNHMGQPQALHPFGVIPDGGVPDAGPNLTEEQAEKLSRSDSLQRMGAGGGENRSMTGPGPGGSNRASFAQGYPGAIASTMPTGMNPSLAYNVPHRQNDHSYSQGYDYVSHGSNGSSMQPQSNVGIATLQNRNVYHPASAGQQPQWSHLYSGPPPTCNPPYPSTLPPSQPPVKQEPLGVIKAEPLPNSNPALFNGLYPGGPPHALASPTDFPTWDLEHDPLQEVASKLLFFCFPNNQVVGRGHEIRQLLSADGIKHFLEHFTNFQGHFPFIHMPTFRITDVFEGLLLAMICVGAVYSERVAAVEVRDMMEFAKVGIERHCSIYSGISPDYQEPDHAKEALGSNKSELEQLTALFMMHVLFTWHGTPVQREQARRQFPTIVALARKAGLTTPVTTAAKSALHQRHVKVESFHAGGFDWHAWVEQEKRSRLMYAIYLTDAAMSIYFTTSSLFDALEIRLPLPTDDATWDARTASQCAEALGLHGAGLAVQRNPAGSRRPKQPEMHSALETLMRNDLDLQPGTTNLYSKFILIHALHVQLSTTLKQLSQEPGSTNGHAPAFPSSGSSTPLAQNDWVVRGVEGTASGASSGRGTPIDSAGHQHVQAISQAFEKWKKVWDEDMAVQYPPSSTSYRRFGFCRDGVHFYWLGKYLMKNNRHSDWHMAPDQRFSQVINLLKYVKTYVSSDAAKRGEELGSVSEIDSDFGSSDLTLDMSQLFKPVNKQIHSAVMGVHTGSG</sequence>
<dbReference type="GO" id="GO:0008270">
    <property type="term" value="F:zinc ion binding"/>
    <property type="evidence" value="ECO:0007669"/>
    <property type="project" value="UniProtKB-KW"/>
</dbReference>
<comment type="caution">
    <text evidence="10">The sequence shown here is derived from an EMBL/GenBank/DDBJ whole genome shotgun (WGS) entry which is preliminary data.</text>
</comment>
<dbReference type="GO" id="GO:0000981">
    <property type="term" value="F:DNA-binding transcription factor activity, RNA polymerase II-specific"/>
    <property type="evidence" value="ECO:0007669"/>
    <property type="project" value="InterPro"/>
</dbReference>
<evidence type="ECO:0000313" key="11">
    <source>
        <dbReference type="Proteomes" id="UP000824998"/>
    </source>
</evidence>
<evidence type="ECO:0000256" key="7">
    <source>
        <dbReference type="PROSITE-ProRule" id="PRU00042"/>
    </source>
</evidence>
<dbReference type="InterPro" id="IPR036236">
    <property type="entry name" value="Znf_C2H2_sf"/>
</dbReference>
<protein>
    <submittedName>
        <fullName evidence="10">Fungal-specific transcription factor domain-containing protein</fullName>
    </submittedName>
</protein>
<accession>A0A9P8C2A0</accession>
<dbReference type="Pfam" id="PF04082">
    <property type="entry name" value="Fungal_trans"/>
    <property type="match status" value="1"/>
</dbReference>
<dbReference type="CDD" id="cd12148">
    <property type="entry name" value="fungal_TF_MHR"/>
    <property type="match status" value="1"/>
</dbReference>
<comment type="subcellular location">
    <subcellularLocation>
        <location evidence="1">Nucleus</location>
    </subcellularLocation>
</comment>
<evidence type="ECO:0000256" key="4">
    <source>
        <dbReference type="ARBA" id="ARBA00022771"/>
    </source>
</evidence>
<dbReference type="SUPFAM" id="SSF57667">
    <property type="entry name" value="beta-beta-alpha zinc fingers"/>
    <property type="match status" value="1"/>
</dbReference>
<evidence type="ECO:0000256" key="2">
    <source>
        <dbReference type="ARBA" id="ARBA00022723"/>
    </source>
</evidence>
<dbReference type="Proteomes" id="UP000824998">
    <property type="component" value="Unassembled WGS sequence"/>
</dbReference>
<dbReference type="GO" id="GO:0000978">
    <property type="term" value="F:RNA polymerase II cis-regulatory region sequence-specific DNA binding"/>
    <property type="evidence" value="ECO:0007669"/>
    <property type="project" value="InterPro"/>
</dbReference>
<dbReference type="GO" id="GO:0006351">
    <property type="term" value="P:DNA-templated transcription"/>
    <property type="evidence" value="ECO:0007669"/>
    <property type="project" value="InterPro"/>
</dbReference>
<feature type="region of interest" description="Disordered" evidence="8">
    <location>
        <begin position="289"/>
        <end position="319"/>
    </location>
</feature>
<dbReference type="GO" id="GO:0005634">
    <property type="term" value="C:nucleus"/>
    <property type="evidence" value="ECO:0007669"/>
    <property type="project" value="UniProtKB-SubCell"/>
</dbReference>
<feature type="region of interest" description="Disordered" evidence="8">
    <location>
        <begin position="870"/>
        <end position="891"/>
    </location>
</feature>
<keyword evidence="6" id="KW-0539">Nucleus</keyword>
<dbReference type="Gene3D" id="3.30.160.60">
    <property type="entry name" value="Classic Zinc Finger"/>
    <property type="match status" value="2"/>
</dbReference>
<dbReference type="AlphaFoldDB" id="A0A9P8C2A0"/>
<keyword evidence="11" id="KW-1185">Reference proteome</keyword>
<keyword evidence="4 7" id="KW-0863">Zinc-finger</keyword>
<keyword evidence="3" id="KW-0677">Repeat</keyword>
<evidence type="ECO:0000256" key="8">
    <source>
        <dbReference type="SAM" id="MobiDB-lite"/>
    </source>
</evidence>
<feature type="region of interest" description="Disordered" evidence="8">
    <location>
        <begin position="348"/>
        <end position="397"/>
    </location>
</feature>
<feature type="domain" description="C2H2-type" evidence="9">
    <location>
        <begin position="233"/>
        <end position="260"/>
    </location>
</feature>
<evidence type="ECO:0000256" key="3">
    <source>
        <dbReference type="ARBA" id="ARBA00022737"/>
    </source>
</evidence>
<feature type="region of interest" description="Disordered" evidence="8">
    <location>
        <begin position="1"/>
        <end position="78"/>
    </location>
</feature>
<organism evidence="10 11">
    <name type="scientific">Amylocarpus encephaloides</name>
    <dbReference type="NCBI Taxonomy" id="45428"/>
    <lineage>
        <taxon>Eukaryota</taxon>
        <taxon>Fungi</taxon>
        <taxon>Dikarya</taxon>
        <taxon>Ascomycota</taxon>
        <taxon>Pezizomycotina</taxon>
        <taxon>Leotiomycetes</taxon>
        <taxon>Helotiales</taxon>
        <taxon>Helotiales incertae sedis</taxon>
        <taxon>Amylocarpus</taxon>
    </lineage>
</organism>
<evidence type="ECO:0000313" key="10">
    <source>
        <dbReference type="EMBL" id="KAG9230787.1"/>
    </source>
</evidence>
<dbReference type="PANTHER" id="PTHR40626:SF12">
    <property type="entry name" value="RFEC"/>
    <property type="match status" value="1"/>
</dbReference>
<feature type="compositionally biased region" description="Low complexity" evidence="8">
    <location>
        <begin position="61"/>
        <end position="78"/>
    </location>
</feature>
<dbReference type="InterPro" id="IPR051059">
    <property type="entry name" value="VerF-like"/>
</dbReference>
<dbReference type="InterPro" id="IPR007219">
    <property type="entry name" value="XnlR_reg_dom"/>
</dbReference>
<keyword evidence="2" id="KW-0479">Metal-binding</keyword>
<dbReference type="PROSITE" id="PS00028">
    <property type="entry name" value="ZINC_FINGER_C2H2_1"/>
    <property type="match status" value="1"/>
</dbReference>
<dbReference type="EMBL" id="MU251644">
    <property type="protein sequence ID" value="KAG9230787.1"/>
    <property type="molecule type" value="Genomic_DNA"/>
</dbReference>
<dbReference type="SMART" id="SM00355">
    <property type="entry name" value="ZnF_C2H2"/>
    <property type="match status" value="2"/>
</dbReference>
<dbReference type="GO" id="GO:0000785">
    <property type="term" value="C:chromatin"/>
    <property type="evidence" value="ECO:0007669"/>
    <property type="project" value="TreeGrafter"/>
</dbReference>
<feature type="compositionally biased region" description="Polar residues" evidence="8">
    <location>
        <begin position="870"/>
        <end position="879"/>
    </location>
</feature>
<reference evidence="10" key="1">
    <citation type="journal article" date="2021" name="IMA Fungus">
        <title>Genomic characterization of three marine fungi, including Emericellopsis atlantica sp. nov. with signatures of a generalist lifestyle and marine biomass degradation.</title>
        <authorList>
            <person name="Hagestad O.C."/>
            <person name="Hou L."/>
            <person name="Andersen J.H."/>
            <person name="Hansen E.H."/>
            <person name="Altermark B."/>
            <person name="Li C."/>
            <person name="Kuhnert E."/>
            <person name="Cox R.J."/>
            <person name="Crous P.W."/>
            <person name="Spatafora J.W."/>
            <person name="Lail K."/>
            <person name="Amirebrahimi M."/>
            <person name="Lipzen A."/>
            <person name="Pangilinan J."/>
            <person name="Andreopoulos W."/>
            <person name="Hayes R.D."/>
            <person name="Ng V."/>
            <person name="Grigoriev I.V."/>
            <person name="Jackson S.A."/>
            <person name="Sutton T.D.S."/>
            <person name="Dobson A.D.W."/>
            <person name="Rama T."/>
        </authorList>
    </citation>
    <scope>NUCLEOTIDE SEQUENCE</scope>
    <source>
        <strain evidence="10">TRa018bII</strain>
    </source>
</reference>
<dbReference type="PROSITE" id="PS50157">
    <property type="entry name" value="ZINC_FINGER_C2H2_2"/>
    <property type="match status" value="1"/>
</dbReference>
<evidence type="ECO:0000259" key="9">
    <source>
        <dbReference type="PROSITE" id="PS50157"/>
    </source>
</evidence>
<dbReference type="OrthoDB" id="9439903at2759"/>
<gene>
    <name evidence="10" type="ORF">BJ875DRAFT_444682</name>
</gene>
<evidence type="ECO:0000256" key="1">
    <source>
        <dbReference type="ARBA" id="ARBA00004123"/>
    </source>
</evidence>
<keyword evidence="5" id="KW-0862">Zinc</keyword>
<dbReference type="InterPro" id="IPR013087">
    <property type="entry name" value="Znf_C2H2_type"/>
</dbReference>
<name>A0A9P8C2A0_9HELO</name>
<feature type="compositionally biased region" description="Polar residues" evidence="8">
    <location>
        <begin position="1"/>
        <end position="22"/>
    </location>
</feature>
<evidence type="ECO:0000256" key="6">
    <source>
        <dbReference type="ARBA" id="ARBA00023242"/>
    </source>
</evidence>
<evidence type="ECO:0000256" key="5">
    <source>
        <dbReference type="ARBA" id="ARBA00022833"/>
    </source>
</evidence>
<dbReference type="PANTHER" id="PTHR40626">
    <property type="entry name" value="MIP31509P"/>
    <property type="match status" value="1"/>
</dbReference>
<proteinExistence type="predicted"/>